<dbReference type="InterPro" id="IPR021352">
    <property type="entry name" value="DUF2971"/>
</dbReference>
<organism evidence="1 2">
    <name type="scientific">Agrobacterium rosae</name>
    <dbReference type="NCBI Taxonomy" id="1972867"/>
    <lineage>
        <taxon>Bacteria</taxon>
        <taxon>Pseudomonadati</taxon>
        <taxon>Pseudomonadota</taxon>
        <taxon>Alphaproteobacteria</taxon>
        <taxon>Hyphomicrobiales</taxon>
        <taxon>Rhizobiaceae</taxon>
        <taxon>Rhizobium/Agrobacterium group</taxon>
        <taxon>Agrobacterium</taxon>
    </lineage>
</organism>
<accession>A0AAE5VQP6</accession>
<evidence type="ECO:0008006" key="3">
    <source>
        <dbReference type="Google" id="ProtNLM"/>
    </source>
</evidence>
<proteinExistence type="predicted"/>
<dbReference type="EMBL" id="NXEJ01000003">
    <property type="protein sequence ID" value="POO53015.1"/>
    <property type="molecule type" value="Genomic_DNA"/>
</dbReference>
<gene>
    <name evidence="1" type="ORF">CPJ18_07230</name>
</gene>
<dbReference type="Proteomes" id="UP000237447">
    <property type="component" value="Unassembled WGS sequence"/>
</dbReference>
<name>A0AAE5VQP6_9HYPH</name>
<evidence type="ECO:0000313" key="1">
    <source>
        <dbReference type="EMBL" id="POO53015.1"/>
    </source>
</evidence>
<reference evidence="1 2" key="1">
    <citation type="journal article" date="2018" name="Syst. Appl. Microbiol.">
        <title>Agrobacterium rosae sp. nov., isolated from galls on different agricultural crops.</title>
        <authorList>
            <person name="Kuzmanovic N."/>
            <person name="Pulawska J."/>
            <person name="Smalla K."/>
            <person name="Nesme X."/>
        </authorList>
    </citation>
    <scope>NUCLEOTIDE SEQUENCE [LARGE SCALE GENOMIC DNA]</scope>
    <source>
        <strain evidence="1 2">NCPPB 1650</strain>
    </source>
</reference>
<evidence type="ECO:0000313" key="2">
    <source>
        <dbReference type="Proteomes" id="UP000237447"/>
    </source>
</evidence>
<protein>
    <recommendedName>
        <fullName evidence="3">DUF2971 domain-containing protein</fullName>
    </recommendedName>
</protein>
<dbReference type="Pfam" id="PF11185">
    <property type="entry name" value="DUF2971"/>
    <property type="match status" value="1"/>
</dbReference>
<dbReference type="AlphaFoldDB" id="A0AAE5VQP6"/>
<comment type="caution">
    <text evidence="1">The sequence shown here is derived from an EMBL/GenBank/DDBJ whole genome shotgun (WGS) entry which is preliminary data.</text>
</comment>
<sequence length="331" mass="37697">MSGRFGMFDEMFKLRDIFAPHEGRIRNGLLAEDRRLIHYTSADNAISIIRGNQIWMKNIRLMNDFREVDHGFDLLKKAYTPPNDDAPEIGLHAIRKALNEVFPDVFDKTVALFDQWFETMRASTHIVCLSEHDKDEDDFGRLSMWRAYGSRRVGVGLVINPLPLYLVAENFGAFSSPVFYCNEKDVMELFLEIAGNIRRDRDAVAKAGADDVGGYLFQLLRALSICSKHRGFREEREWRIMHTKGLDDQGALKYGIESMGGVPQGVFKLSFEDRPDLNMTGISIPQLLQRVFIGPTEYPDAVRDAFCQVLSDVGVKEPRKLVVCSDIPLRT</sequence>